<keyword evidence="1" id="KW-0812">Transmembrane</keyword>
<dbReference type="EMBL" id="MFIE01000025">
    <property type="protein sequence ID" value="OGF82247.1"/>
    <property type="molecule type" value="Genomic_DNA"/>
</dbReference>
<name>A0A1F5X2X7_9BACT</name>
<feature type="transmembrane region" description="Helical" evidence="1">
    <location>
        <begin position="6"/>
        <end position="28"/>
    </location>
</feature>
<comment type="caution">
    <text evidence="2">The sequence shown here is derived from an EMBL/GenBank/DDBJ whole genome shotgun (WGS) entry which is preliminary data.</text>
</comment>
<organism evidence="2 3">
    <name type="scientific">Candidatus Giovannonibacteria bacterium RIFCSPLOWO2_01_FULL_46_13</name>
    <dbReference type="NCBI Taxonomy" id="1798352"/>
    <lineage>
        <taxon>Bacteria</taxon>
        <taxon>Candidatus Giovannoniibacteriota</taxon>
    </lineage>
</organism>
<accession>A0A1F5X2X7</accession>
<keyword evidence="1" id="KW-0472">Membrane</keyword>
<proteinExistence type="predicted"/>
<dbReference type="Proteomes" id="UP000178684">
    <property type="component" value="Unassembled WGS sequence"/>
</dbReference>
<keyword evidence="1" id="KW-1133">Transmembrane helix</keyword>
<sequence length="84" mass="9873">MKNNRGFVQLLVILVLVVIIISLLGVSLGDIPEKNTLKENFGYVWDGIEYVWENFIYPYAGTIWEKAREYIWEPILRTANKIRQ</sequence>
<evidence type="ECO:0000313" key="2">
    <source>
        <dbReference type="EMBL" id="OGF82247.1"/>
    </source>
</evidence>
<evidence type="ECO:0000256" key="1">
    <source>
        <dbReference type="SAM" id="Phobius"/>
    </source>
</evidence>
<dbReference type="AlphaFoldDB" id="A0A1F5X2X7"/>
<reference evidence="2 3" key="1">
    <citation type="journal article" date="2016" name="Nat. Commun.">
        <title>Thousands of microbial genomes shed light on interconnected biogeochemical processes in an aquifer system.</title>
        <authorList>
            <person name="Anantharaman K."/>
            <person name="Brown C.T."/>
            <person name="Hug L.A."/>
            <person name="Sharon I."/>
            <person name="Castelle C.J."/>
            <person name="Probst A.J."/>
            <person name="Thomas B.C."/>
            <person name="Singh A."/>
            <person name="Wilkins M.J."/>
            <person name="Karaoz U."/>
            <person name="Brodie E.L."/>
            <person name="Williams K.H."/>
            <person name="Hubbard S.S."/>
            <person name="Banfield J.F."/>
        </authorList>
    </citation>
    <scope>NUCLEOTIDE SEQUENCE [LARGE SCALE GENOMIC DNA]</scope>
</reference>
<gene>
    <name evidence="2" type="ORF">A3B18_03845</name>
</gene>
<evidence type="ECO:0000313" key="3">
    <source>
        <dbReference type="Proteomes" id="UP000178684"/>
    </source>
</evidence>
<protein>
    <submittedName>
        <fullName evidence="2">Uncharacterized protein</fullName>
    </submittedName>
</protein>